<sequence length="247" mass="27534">MKYSWFGFTFMTAVLSASAQAAVCRVDTANQVMLDSKRVQVTNSSGQKASISPGGVLTVAGRPVTLTTEQKTAINQYRQQLNDYIPKVNALATDGRQVANQLVGKLEQDFAQPGSFASSRTTMNGFLDTVEARYHQNEQWSIPPQAFSQFEQQWQSEFKSMQMTLNQQLFSDGLAAMSNGQQGVNLSQLSQKMAALKKTLTVDFQQQSTQIDQQAQTLCDQLLRSQQNETALVKMVPAWKPYRVFQP</sequence>
<accession>A0AB39HC31</accession>
<dbReference type="Pfam" id="PF11101">
    <property type="entry name" value="DUF2884"/>
    <property type="match status" value="1"/>
</dbReference>
<evidence type="ECO:0000313" key="2">
    <source>
        <dbReference type="EMBL" id="XDK25856.1"/>
    </source>
</evidence>
<dbReference type="EMBL" id="CP162601">
    <property type="protein sequence ID" value="XDK25856.1"/>
    <property type="molecule type" value="Genomic_DNA"/>
</dbReference>
<name>A0AB39HC31_9VIBR</name>
<evidence type="ECO:0000256" key="1">
    <source>
        <dbReference type="SAM" id="SignalP"/>
    </source>
</evidence>
<reference evidence="2" key="1">
    <citation type="submission" date="2024-07" db="EMBL/GenBank/DDBJ databases">
        <title>Genome Analysis of a Potential Novel Vibrio Species Secreting pH- and Thermo-stable Alginate Lyase and its Application in Producing Alginate Oligosaccharides.</title>
        <authorList>
            <person name="Huang H."/>
            <person name="Bao K."/>
        </authorList>
    </citation>
    <scope>NUCLEOTIDE SEQUENCE</scope>
    <source>
        <strain evidence="2">HB236076</strain>
    </source>
</reference>
<gene>
    <name evidence="2" type="ORF">AB0763_04230</name>
</gene>
<feature type="signal peptide" evidence="1">
    <location>
        <begin position="1"/>
        <end position="21"/>
    </location>
</feature>
<protein>
    <submittedName>
        <fullName evidence="2">DUF2884 family protein</fullName>
    </submittedName>
</protein>
<proteinExistence type="predicted"/>
<dbReference type="InterPro" id="IPR021307">
    <property type="entry name" value="DUF2884"/>
</dbReference>
<dbReference type="RefSeq" id="WP_306101485.1">
    <property type="nucleotide sequence ID" value="NZ_CP162601.1"/>
</dbReference>
<organism evidence="2">
    <name type="scientific">Vibrio sp. HB236076</name>
    <dbReference type="NCBI Taxonomy" id="3232307"/>
    <lineage>
        <taxon>Bacteria</taxon>
        <taxon>Pseudomonadati</taxon>
        <taxon>Pseudomonadota</taxon>
        <taxon>Gammaproteobacteria</taxon>
        <taxon>Vibrionales</taxon>
        <taxon>Vibrionaceae</taxon>
        <taxon>Vibrio</taxon>
    </lineage>
</organism>
<dbReference type="KEGG" id="vih:AB0763_04230"/>
<dbReference type="AlphaFoldDB" id="A0AB39HC31"/>
<keyword evidence="1" id="KW-0732">Signal</keyword>
<feature type="chain" id="PRO_5044337520" evidence="1">
    <location>
        <begin position="22"/>
        <end position="247"/>
    </location>
</feature>